<dbReference type="Pfam" id="PF00456">
    <property type="entry name" value="Transketolase_N"/>
    <property type="match status" value="1"/>
</dbReference>
<dbReference type="InterPro" id="IPR041621">
    <property type="entry name" value="PDH_E1_M"/>
</dbReference>
<dbReference type="Gene3D" id="3.40.50.920">
    <property type="match status" value="1"/>
</dbReference>
<dbReference type="InterPro" id="IPR051157">
    <property type="entry name" value="PDH/Transketolase"/>
</dbReference>
<evidence type="ECO:0000256" key="10">
    <source>
        <dbReference type="PIRSR" id="PIRSR000156-1"/>
    </source>
</evidence>
<dbReference type="InterPro" id="IPR035807">
    <property type="entry name" value="PDC_E1_N"/>
</dbReference>
<keyword evidence="10" id="KW-0479">Metal-binding</keyword>
<feature type="binding site" evidence="10">
    <location>
        <position position="269"/>
    </location>
    <ligand>
        <name>Mg(2+)</name>
        <dbReference type="ChEBI" id="CHEBI:18420"/>
    </ligand>
</feature>
<evidence type="ECO:0000256" key="7">
    <source>
        <dbReference type="ARBA" id="ARBA00023317"/>
    </source>
</evidence>
<dbReference type="AlphaFoldDB" id="W4LF38"/>
<comment type="catalytic activity">
    <reaction evidence="8 9">
        <text>N(6)-[(R)-lipoyl]-L-lysyl-[protein] + pyruvate + H(+) = N(6)-[(R)-S(8)-acetyldihydrolipoyl]-L-lysyl-[protein] + CO2</text>
        <dbReference type="Rhea" id="RHEA:19189"/>
        <dbReference type="Rhea" id="RHEA-COMP:10474"/>
        <dbReference type="Rhea" id="RHEA-COMP:10478"/>
        <dbReference type="ChEBI" id="CHEBI:15361"/>
        <dbReference type="ChEBI" id="CHEBI:15378"/>
        <dbReference type="ChEBI" id="CHEBI:16526"/>
        <dbReference type="ChEBI" id="CHEBI:83099"/>
        <dbReference type="ChEBI" id="CHEBI:83111"/>
        <dbReference type="EC" id="1.2.4.1"/>
    </reaction>
</comment>
<dbReference type="CDD" id="cd02017">
    <property type="entry name" value="TPP_E1_EcPDC_like"/>
    <property type="match status" value="1"/>
</dbReference>
<evidence type="ECO:0000313" key="15">
    <source>
        <dbReference type="Proteomes" id="UP000019141"/>
    </source>
</evidence>
<dbReference type="EC" id="1.2.4.1" evidence="3 9"/>
<keyword evidence="5 9" id="KW-0560">Oxidoreductase</keyword>
<keyword evidence="6 9" id="KW-0786">Thiamine pyrophosphate</keyword>
<dbReference type="SUPFAM" id="SSF52922">
    <property type="entry name" value="TK C-terminal domain-like"/>
    <property type="match status" value="1"/>
</dbReference>
<dbReference type="EMBL" id="AZHW01000808">
    <property type="protein sequence ID" value="ETW96295.1"/>
    <property type="molecule type" value="Genomic_DNA"/>
</dbReference>
<gene>
    <name evidence="14" type="primary">aceE</name>
    <name evidence="14" type="ORF">ETSY1_27205</name>
</gene>
<keyword evidence="7 9" id="KW-0670">Pyruvate</keyword>
<evidence type="ECO:0000256" key="1">
    <source>
        <dbReference type="ARBA" id="ARBA00001964"/>
    </source>
</evidence>
<dbReference type="FunFam" id="3.40.50.970:FF:000011">
    <property type="entry name" value="Pyruvate dehydrogenase E1 component"/>
    <property type="match status" value="1"/>
</dbReference>
<dbReference type="GO" id="GO:0046872">
    <property type="term" value="F:metal ion binding"/>
    <property type="evidence" value="ECO:0007669"/>
    <property type="project" value="UniProtKB-KW"/>
</dbReference>
<evidence type="ECO:0000256" key="5">
    <source>
        <dbReference type="ARBA" id="ARBA00023002"/>
    </source>
</evidence>
<keyword evidence="15" id="KW-1185">Reference proteome</keyword>
<dbReference type="Gene3D" id="3.40.50.970">
    <property type="match status" value="2"/>
</dbReference>
<dbReference type="Pfam" id="PF17831">
    <property type="entry name" value="PDH_E1_M"/>
    <property type="match status" value="1"/>
</dbReference>
<evidence type="ECO:0000256" key="6">
    <source>
        <dbReference type="ARBA" id="ARBA00023052"/>
    </source>
</evidence>
<dbReference type="Proteomes" id="UP000019141">
    <property type="component" value="Unassembled WGS sequence"/>
</dbReference>
<evidence type="ECO:0000256" key="3">
    <source>
        <dbReference type="ARBA" id="ARBA00012281"/>
    </source>
</evidence>
<dbReference type="SUPFAM" id="SSF52518">
    <property type="entry name" value="Thiamin diphosphate-binding fold (THDP-binding)"/>
    <property type="match status" value="2"/>
</dbReference>
<dbReference type="PANTHER" id="PTHR43825">
    <property type="entry name" value="PYRUVATE DEHYDROGENASE E1 COMPONENT"/>
    <property type="match status" value="1"/>
</dbReference>
<protein>
    <recommendedName>
        <fullName evidence="4 9">Pyruvate dehydrogenase E1 component</fullName>
        <ecNumber evidence="3 9">1.2.4.1</ecNumber>
    </recommendedName>
</protein>
<dbReference type="Pfam" id="PF22613">
    <property type="entry name" value="Transketolase_C_1"/>
    <property type="match status" value="1"/>
</dbReference>
<name>W4LF38_ENTF1</name>
<feature type="binding site" evidence="10">
    <location>
        <position position="267"/>
    </location>
    <ligand>
        <name>Mg(2+)</name>
        <dbReference type="ChEBI" id="CHEBI:18420"/>
    </ligand>
</feature>
<comment type="cofactor">
    <cofactor evidence="1 9">
        <name>thiamine diphosphate</name>
        <dbReference type="ChEBI" id="CHEBI:58937"/>
    </cofactor>
</comment>
<reference evidence="14 15" key="1">
    <citation type="journal article" date="2014" name="Nature">
        <title>An environmental bacterial taxon with a large and distinct metabolic repertoire.</title>
        <authorList>
            <person name="Wilson M.C."/>
            <person name="Mori T."/>
            <person name="Ruckert C."/>
            <person name="Uria A.R."/>
            <person name="Helf M.J."/>
            <person name="Takada K."/>
            <person name="Gernert C."/>
            <person name="Steffens U.A."/>
            <person name="Heycke N."/>
            <person name="Schmitt S."/>
            <person name="Rinke C."/>
            <person name="Helfrich E.J."/>
            <person name="Brachmann A.O."/>
            <person name="Gurgui C."/>
            <person name="Wakimoto T."/>
            <person name="Kracht M."/>
            <person name="Crusemann M."/>
            <person name="Hentschel U."/>
            <person name="Abe I."/>
            <person name="Matsunaga S."/>
            <person name="Kalinowski J."/>
            <person name="Takeyama H."/>
            <person name="Piel J."/>
        </authorList>
    </citation>
    <scope>NUCLEOTIDE SEQUENCE [LARGE SCALE GENOMIC DNA]</scope>
    <source>
        <strain evidence="15">TSY1</strain>
    </source>
</reference>
<accession>W4LF38</accession>
<feature type="domain" description="Transketolase-like C-terminal" evidence="13">
    <location>
        <begin position="720"/>
        <end position="855"/>
    </location>
</feature>
<proteinExistence type="predicted"/>
<feature type="domain" description="Transketolase N-terminal" evidence="11">
    <location>
        <begin position="206"/>
        <end position="307"/>
    </location>
</feature>
<dbReference type="InterPro" id="IPR029061">
    <property type="entry name" value="THDP-binding"/>
</dbReference>
<comment type="cofactor">
    <cofactor evidence="10">
        <name>Mg(2+)</name>
        <dbReference type="ChEBI" id="CHEBI:18420"/>
    </cofactor>
</comment>
<evidence type="ECO:0000256" key="9">
    <source>
        <dbReference type="PIRNR" id="PIRNR000156"/>
    </source>
</evidence>
<comment type="function">
    <text evidence="2 9">Component of the pyruvate dehydrogenase (PDH) complex, that catalyzes the overall conversion of pyruvate to acetyl-CoA and CO(2).</text>
</comment>
<comment type="caution">
    <text evidence="14">The sequence shown here is derived from an EMBL/GenBank/DDBJ whole genome shotgun (WGS) entry which is preliminary data.</text>
</comment>
<evidence type="ECO:0000256" key="8">
    <source>
        <dbReference type="ARBA" id="ARBA00051231"/>
    </source>
</evidence>
<feature type="binding site" evidence="10">
    <location>
        <position position="237"/>
    </location>
    <ligand>
        <name>Mg(2+)</name>
        <dbReference type="ChEBI" id="CHEBI:18420"/>
    </ligand>
</feature>
<evidence type="ECO:0000313" key="14">
    <source>
        <dbReference type="EMBL" id="ETW96295.1"/>
    </source>
</evidence>
<dbReference type="InterPro" id="IPR004660">
    <property type="entry name" value="PDH_E1"/>
</dbReference>
<sequence length="897" mass="101031">MSEKIEQEKIASELEAVETQEWLESLDYVLETGGLERVKRLLHQLQVHAQQAGLQLPFSANTPYINTIPFEKQPPFPGSREIERRIKSMVRWNAMAMVVRANRADRDIGGHISSYASSATLYEIGFNHFFRGRGGGQRGDQIYFQGHSAPGMYARAYMERRIHVEMLRNFRNELQEDGGLSSYPHPWLMPDFWEFPTVSMGLGPIMAIYQARFNRYLEDRGLLPRDPDAKVWAFLGDGETDEPESLGAISLAVREQLDNLIFVINCNLQRLDGPVRGNGKIIQELEAIFRGAGWNVIKVIWGDDWDSLLTRDTDGVLVQRMGDVVDGEYQKYTVAGGEYIREHFFGTDPRLREMASHLSDEQLHRMRRGGHDPEKVYAAYKAAVETRGQPTVILAKTIKGYGLGELGEGRNVTHKQKELNENELREFRARFGIPLSDEDVPGTPFYRPPEESPESQYLHEHRQNLGGYVPSRTVTCPPLRTPPESLFEEFYQGTDGRPVSTTMVYVRILSKLLRDRSFGPMIVPIVPDEARTFGMEALFRQCGIYSHVGQLYEPVDADSLLYYKEAKDGQILEEGINEAGSMASFISAGTAYATHGINTMPFFTYYSMFGFQRIGDLVWAAADMRCRGFLIGATAGRTTLAGEGLQHQDGHSHVLALPVPNLMAYDSAFAYELAVILREGIYRMAEAQESVFYYITVTNQNYAMPPMPQDRGIKEGILKGMYKFRSADNPAAPLRAQLFGSGAIMNEVLEARKILAESFEVESDVWSVTSYKALQNDGIEVERWNMLHPTEPSRTPYVSACLADAQGVFVMASDYMKVLGNAMARWFPKLPVILGTDGFGRSDGRRALRDFFEVDARHIVFATLSALFQEGKISADVMQRAMAELEINPDKANPMTS</sequence>
<evidence type="ECO:0000259" key="11">
    <source>
        <dbReference type="Pfam" id="PF00456"/>
    </source>
</evidence>
<feature type="domain" description="Pyruvate dehydrogenase E1 component middle" evidence="12">
    <location>
        <begin position="491"/>
        <end position="705"/>
    </location>
</feature>
<dbReference type="PIRSF" id="PIRSF000156">
    <property type="entry name" value="Pyruvate_dh_E1"/>
    <property type="match status" value="1"/>
</dbReference>
<dbReference type="InterPro" id="IPR009014">
    <property type="entry name" value="Transketo_C/PFOR_II"/>
</dbReference>
<evidence type="ECO:0000259" key="12">
    <source>
        <dbReference type="Pfam" id="PF17831"/>
    </source>
</evidence>
<keyword evidence="10" id="KW-0460">Magnesium</keyword>
<evidence type="ECO:0000256" key="4">
    <source>
        <dbReference type="ARBA" id="ARBA00017172"/>
    </source>
</evidence>
<dbReference type="NCBIfam" id="TIGR00759">
    <property type="entry name" value="aceE"/>
    <property type="match status" value="1"/>
</dbReference>
<dbReference type="PANTHER" id="PTHR43825:SF3">
    <property type="entry name" value="PYRUVATE DEHYDROGENASE E1 COMPONENT"/>
    <property type="match status" value="1"/>
</dbReference>
<evidence type="ECO:0000259" key="13">
    <source>
        <dbReference type="Pfam" id="PF22613"/>
    </source>
</evidence>
<evidence type="ECO:0000256" key="2">
    <source>
        <dbReference type="ARBA" id="ARBA00003157"/>
    </source>
</evidence>
<dbReference type="HOGENOM" id="CLU_009154_2_0_7"/>
<dbReference type="PATRIC" id="fig|1429438.4.peg.5194"/>
<dbReference type="InterPro" id="IPR005474">
    <property type="entry name" value="Transketolase_N"/>
</dbReference>
<organism evidence="14 15">
    <name type="scientific">Entotheonella factor</name>
    <dbReference type="NCBI Taxonomy" id="1429438"/>
    <lineage>
        <taxon>Bacteria</taxon>
        <taxon>Pseudomonadati</taxon>
        <taxon>Nitrospinota/Tectimicrobiota group</taxon>
        <taxon>Candidatus Tectimicrobiota</taxon>
        <taxon>Candidatus Entotheonellia</taxon>
        <taxon>Candidatus Entotheonellales</taxon>
        <taxon>Candidatus Entotheonellaceae</taxon>
        <taxon>Candidatus Entotheonella</taxon>
    </lineage>
</organism>
<dbReference type="GO" id="GO:0004739">
    <property type="term" value="F:pyruvate dehydrogenase (acetyl-transferring) activity"/>
    <property type="evidence" value="ECO:0007669"/>
    <property type="project" value="UniProtKB-EC"/>
</dbReference>
<dbReference type="InterPro" id="IPR055152">
    <property type="entry name" value="Transketolase-like_C_2"/>
</dbReference>